<dbReference type="EMBL" id="JACNEP010000022">
    <property type="protein sequence ID" value="MBC3767653.1"/>
    <property type="molecule type" value="Genomic_DNA"/>
</dbReference>
<accession>A0A8J6J0W2</accession>
<dbReference type="RefSeq" id="WP_186508288.1">
    <property type="nucleotide sequence ID" value="NZ_JACNEP010000022.1"/>
</dbReference>
<keyword evidence="1" id="KW-0732">Signal</keyword>
<proteinExistence type="predicted"/>
<dbReference type="Proteomes" id="UP000601768">
    <property type="component" value="Unassembled WGS sequence"/>
</dbReference>
<comment type="caution">
    <text evidence="2">The sequence shown here is derived from an EMBL/GenBank/DDBJ whole genome shotgun (WGS) entry which is preliminary data.</text>
</comment>
<dbReference type="Pfam" id="PF10082">
    <property type="entry name" value="BBP2_2"/>
    <property type="match status" value="1"/>
</dbReference>
<feature type="signal peptide" evidence="1">
    <location>
        <begin position="1"/>
        <end position="21"/>
    </location>
</feature>
<sequence>MRDAKKLLATTVTLICASSYAADQEQKGSVNLGAFLLTPQFKLQQSYDDNVLHQANNERDSWKTLISPSINIRNNFGPNDYRFGYQLIRGEYAKSQADNYTDQQVWTQLKYRVHERHQLLLDADFQSSHDARGTRYSIGRGDQLAHPDKFKQSNAEVTYRYGGYGATGQLDLRYQYKDVDYKGDEPDYRARDRHTNLLGSTFYYKVAPNTDVLLDVSVADITYDYSLNERNRLDSKEKKALAGIRWQSSEATTGFAKAGVRRKDFDSAERDSFNGFDWEVGVQWQPVNYSHFELSTQSDIKETDAQGNFIEKRDYQINWQHDWNERFNSSAELHYQDALYVRNSGVANPQDPDRQDDIWASQLTLNYQFRRWLIFSLSYQFEQRDSNFTNLEFNRNQYGLSMNASL</sequence>
<feature type="chain" id="PRO_5035299372" evidence="1">
    <location>
        <begin position="22"/>
        <end position="406"/>
    </location>
</feature>
<dbReference type="AlphaFoldDB" id="A0A8J6J0W2"/>
<name>A0A8J6J0W2_9ALTE</name>
<keyword evidence="3" id="KW-1185">Reference proteome</keyword>
<dbReference type="InterPro" id="IPR018759">
    <property type="entry name" value="BBP2_2"/>
</dbReference>
<evidence type="ECO:0000313" key="2">
    <source>
        <dbReference type="EMBL" id="MBC3767653.1"/>
    </source>
</evidence>
<reference evidence="2" key="1">
    <citation type="journal article" date="2018" name="Int. J. Syst. Evol. Microbiol.">
        <title>Neptunicella marina gen. nov., sp. nov., isolated from surface seawater.</title>
        <authorList>
            <person name="Liu X."/>
            <person name="Lai Q."/>
            <person name="Du Y."/>
            <person name="Zhang X."/>
            <person name="Liu Z."/>
            <person name="Sun F."/>
            <person name="Shao Z."/>
        </authorList>
    </citation>
    <scope>NUCLEOTIDE SEQUENCE</scope>
    <source>
        <strain evidence="2">S27-2</strain>
    </source>
</reference>
<evidence type="ECO:0000313" key="3">
    <source>
        <dbReference type="Proteomes" id="UP000601768"/>
    </source>
</evidence>
<reference evidence="2" key="2">
    <citation type="submission" date="2020-08" db="EMBL/GenBank/DDBJ databases">
        <authorList>
            <person name="Lai Q."/>
        </authorList>
    </citation>
    <scope>NUCLEOTIDE SEQUENCE</scope>
    <source>
        <strain evidence="2">S27-2</strain>
    </source>
</reference>
<protein>
    <submittedName>
        <fullName evidence="2">Outer membrane beta-barrel protein</fullName>
    </submittedName>
</protein>
<evidence type="ECO:0000256" key="1">
    <source>
        <dbReference type="SAM" id="SignalP"/>
    </source>
</evidence>
<gene>
    <name evidence="2" type="ORF">H8B19_17370</name>
</gene>
<organism evidence="2 3">
    <name type="scientific">Neptunicella marina</name>
    <dbReference type="NCBI Taxonomy" id="2125989"/>
    <lineage>
        <taxon>Bacteria</taxon>
        <taxon>Pseudomonadati</taxon>
        <taxon>Pseudomonadota</taxon>
        <taxon>Gammaproteobacteria</taxon>
        <taxon>Alteromonadales</taxon>
        <taxon>Alteromonadaceae</taxon>
        <taxon>Neptunicella</taxon>
    </lineage>
</organism>